<gene>
    <name evidence="2" type="ORF">Tci_042204</name>
</gene>
<dbReference type="EMBL" id="BKCJ010006075">
    <property type="protein sequence ID" value="GEU70226.1"/>
    <property type="molecule type" value="Genomic_DNA"/>
</dbReference>
<comment type="caution">
    <text evidence="2">The sequence shown here is derived from an EMBL/GenBank/DDBJ whole genome shotgun (WGS) entry which is preliminary data.</text>
</comment>
<protein>
    <submittedName>
        <fullName evidence="2">Uncharacterized protein</fullName>
    </submittedName>
</protein>
<feature type="signal peptide" evidence="1">
    <location>
        <begin position="1"/>
        <end position="16"/>
    </location>
</feature>
<evidence type="ECO:0000313" key="2">
    <source>
        <dbReference type="EMBL" id="GEU70226.1"/>
    </source>
</evidence>
<name>A0A6L2M883_TANCI</name>
<accession>A0A6L2M883</accession>
<keyword evidence="1" id="KW-0732">Signal</keyword>
<dbReference type="AlphaFoldDB" id="A0A6L2M883"/>
<evidence type="ECO:0000256" key="1">
    <source>
        <dbReference type="SAM" id="SignalP"/>
    </source>
</evidence>
<organism evidence="2">
    <name type="scientific">Tanacetum cinerariifolium</name>
    <name type="common">Dalmatian daisy</name>
    <name type="synonym">Chrysanthemum cinerariifolium</name>
    <dbReference type="NCBI Taxonomy" id="118510"/>
    <lineage>
        <taxon>Eukaryota</taxon>
        <taxon>Viridiplantae</taxon>
        <taxon>Streptophyta</taxon>
        <taxon>Embryophyta</taxon>
        <taxon>Tracheophyta</taxon>
        <taxon>Spermatophyta</taxon>
        <taxon>Magnoliopsida</taxon>
        <taxon>eudicotyledons</taxon>
        <taxon>Gunneridae</taxon>
        <taxon>Pentapetalae</taxon>
        <taxon>asterids</taxon>
        <taxon>campanulids</taxon>
        <taxon>Asterales</taxon>
        <taxon>Asteraceae</taxon>
        <taxon>Asteroideae</taxon>
        <taxon>Anthemideae</taxon>
        <taxon>Anthemidinae</taxon>
        <taxon>Tanacetum</taxon>
    </lineage>
</organism>
<feature type="chain" id="PRO_5026831444" evidence="1">
    <location>
        <begin position="17"/>
        <end position="81"/>
    </location>
</feature>
<sequence length="81" mass="9049">MMICEFGFFLLVGGLAAEIEVREPYQMAMSIMNKEVFTMAAISNAQVTALISVNWKTIEYEVGDVLEILLGQALNNAFIER</sequence>
<proteinExistence type="predicted"/>
<reference evidence="2" key="1">
    <citation type="journal article" date="2019" name="Sci. Rep.">
        <title>Draft genome of Tanacetum cinerariifolium, the natural source of mosquito coil.</title>
        <authorList>
            <person name="Yamashiro T."/>
            <person name="Shiraishi A."/>
            <person name="Satake H."/>
            <person name="Nakayama K."/>
        </authorList>
    </citation>
    <scope>NUCLEOTIDE SEQUENCE</scope>
</reference>